<accession>A0ACC2TLZ8</accession>
<protein>
    <submittedName>
        <fullName evidence="1">Uncharacterized protein</fullName>
    </submittedName>
</protein>
<proteinExistence type="predicted"/>
<evidence type="ECO:0000313" key="2">
    <source>
        <dbReference type="Proteomes" id="UP001165960"/>
    </source>
</evidence>
<reference evidence="1" key="1">
    <citation type="submission" date="2022-04" db="EMBL/GenBank/DDBJ databases">
        <title>Genome of the entomopathogenic fungus Entomophthora muscae.</title>
        <authorList>
            <person name="Elya C."/>
            <person name="Lovett B.R."/>
            <person name="Lee E."/>
            <person name="Macias A.M."/>
            <person name="Hajek A.E."/>
            <person name="De Bivort B.L."/>
            <person name="Kasson M.T."/>
            <person name="De Fine Licht H.H."/>
            <person name="Stajich J.E."/>
        </authorList>
    </citation>
    <scope>NUCLEOTIDE SEQUENCE</scope>
    <source>
        <strain evidence="1">Berkeley</strain>
    </source>
</reference>
<comment type="caution">
    <text evidence="1">The sequence shown here is derived from an EMBL/GenBank/DDBJ whole genome shotgun (WGS) entry which is preliminary data.</text>
</comment>
<dbReference type="Proteomes" id="UP001165960">
    <property type="component" value="Unassembled WGS sequence"/>
</dbReference>
<dbReference type="EMBL" id="QTSX02002410">
    <property type="protein sequence ID" value="KAJ9075620.1"/>
    <property type="molecule type" value="Genomic_DNA"/>
</dbReference>
<organism evidence="1 2">
    <name type="scientific">Entomophthora muscae</name>
    <dbReference type="NCBI Taxonomy" id="34485"/>
    <lineage>
        <taxon>Eukaryota</taxon>
        <taxon>Fungi</taxon>
        <taxon>Fungi incertae sedis</taxon>
        <taxon>Zoopagomycota</taxon>
        <taxon>Entomophthoromycotina</taxon>
        <taxon>Entomophthoromycetes</taxon>
        <taxon>Entomophthorales</taxon>
        <taxon>Entomophthoraceae</taxon>
        <taxon>Entomophthora</taxon>
    </lineage>
</organism>
<name>A0ACC2TLZ8_9FUNG</name>
<keyword evidence="2" id="KW-1185">Reference proteome</keyword>
<evidence type="ECO:0000313" key="1">
    <source>
        <dbReference type="EMBL" id="KAJ9075620.1"/>
    </source>
</evidence>
<sequence>MLARALPVLPIVCGQYALTLTDCLRAYYYAKFSHKPTTAFITPDARSSGREFYKRANPVCDRVLRI</sequence>
<gene>
    <name evidence="1" type="ORF">DSO57_1034173</name>
</gene>